<evidence type="ECO:0000313" key="7">
    <source>
        <dbReference type="Proteomes" id="UP000198211"/>
    </source>
</evidence>
<dbReference type="Pfam" id="PF00050">
    <property type="entry name" value="Kazal_1"/>
    <property type="match status" value="2"/>
</dbReference>
<feature type="domain" description="Kazal-like" evidence="5">
    <location>
        <begin position="37"/>
        <end position="91"/>
    </location>
</feature>
<feature type="signal peptide" evidence="4">
    <location>
        <begin position="1"/>
        <end position="23"/>
    </location>
</feature>
<reference evidence="7" key="1">
    <citation type="submission" date="2017-03" db="EMBL/GenBank/DDBJ databases">
        <title>Phytopthora megakarya and P. palmivora, two closely related causual agents of cacao black pod achieved similar genome size and gene model numbers by different mechanisms.</title>
        <authorList>
            <person name="Ali S."/>
            <person name="Shao J."/>
            <person name="Larry D.J."/>
            <person name="Kronmiller B."/>
            <person name="Shen D."/>
            <person name="Strem M.D."/>
            <person name="Melnick R.L."/>
            <person name="Guiltinan M.J."/>
            <person name="Tyler B.M."/>
            <person name="Meinhardt L.W."/>
            <person name="Bailey B.A."/>
        </authorList>
    </citation>
    <scope>NUCLEOTIDE SEQUENCE [LARGE SCALE GENOMIC DNA]</scope>
    <source>
        <strain evidence="7">zdho120</strain>
    </source>
</reference>
<dbReference type="PROSITE" id="PS51465">
    <property type="entry name" value="KAZAL_2"/>
    <property type="match status" value="2"/>
</dbReference>
<dbReference type="SUPFAM" id="SSF100895">
    <property type="entry name" value="Kazal-type serine protease inhibitors"/>
    <property type="match status" value="2"/>
</dbReference>
<dbReference type="InterPro" id="IPR036058">
    <property type="entry name" value="Kazal_dom_sf"/>
</dbReference>
<evidence type="ECO:0000259" key="5">
    <source>
        <dbReference type="PROSITE" id="PS51465"/>
    </source>
</evidence>
<dbReference type="PANTHER" id="PTHR10913:SF45">
    <property type="entry name" value="FOLLISTATIN, ISOFORM A-RELATED"/>
    <property type="match status" value="1"/>
</dbReference>
<dbReference type="PANTHER" id="PTHR10913">
    <property type="entry name" value="FOLLISTATIN-RELATED"/>
    <property type="match status" value="1"/>
</dbReference>
<evidence type="ECO:0000313" key="6">
    <source>
        <dbReference type="EMBL" id="OWY94390.1"/>
    </source>
</evidence>
<dbReference type="OrthoDB" id="88451at2759"/>
<keyword evidence="7" id="KW-1185">Reference proteome</keyword>
<evidence type="ECO:0000256" key="1">
    <source>
        <dbReference type="ARBA" id="ARBA00022690"/>
    </source>
</evidence>
<feature type="domain" description="Kazal-like" evidence="5">
    <location>
        <begin position="100"/>
        <end position="154"/>
    </location>
</feature>
<keyword evidence="3" id="KW-1015">Disulfide bond</keyword>
<dbReference type="SMART" id="SM00280">
    <property type="entry name" value="KAZAL"/>
    <property type="match status" value="2"/>
</dbReference>
<sequence>MKITSNAFLTLALIAIAVSSTTATRDDDQRKLMLSPDYKGGDCDDQGCPDQYAPVCGSNGVTYSNECNLSIEKCNHPVKNLTMVLDGECPTQRKLMFSEGYQGRDCEDQGCPDDYAPVCGSDGVTYSNECNLGLEKCNHPEKKLTKSLDGECPTM</sequence>
<evidence type="ECO:0000256" key="4">
    <source>
        <dbReference type="SAM" id="SignalP"/>
    </source>
</evidence>
<proteinExistence type="predicted"/>
<keyword evidence="1" id="KW-0646">Protease inhibitor</keyword>
<dbReference type="AlphaFoldDB" id="A0A225UN60"/>
<accession>A0A225UN60</accession>
<keyword evidence="4" id="KW-0732">Signal</keyword>
<comment type="caution">
    <text evidence="6">The sequence shown here is derived from an EMBL/GenBank/DDBJ whole genome shotgun (WGS) entry which is preliminary data.</text>
</comment>
<dbReference type="GO" id="GO:0005576">
    <property type="term" value="C:extracellular region"/>
    <property type="evidence" value="ECO:0007669"/>
    <property type="project" value="TreeGrafter"/>
</dbReference>
<gene>
    <name evidence="6" type="ORF">PHMEG_00035900</name>
</gene>
<dbReference type="Proteomes" id="UP000198211">
    <property type="component" value="Unassembled WGS sequence"/>
</dbReference>
<protein>
    <submittedName>
        <fullName evidence="6">Protease inhibitor Epi10</fullName>
    </submittedName>
</protein>
<dbReference type="InterPro" id="IPR002350">
    <property type="entry name" value="Kazal_dom"/>
</dbReference>
<evidence type="ECO:0000256" key="3">
    <source>
        <dbReference type="ARBA" id="ARBA00023157"/>
    </source>
</evidence>
<dbReference type="Gene3D" id="3.30.60.30">
    <property type="match status" value="2"/>
</dbReference>
<dbReference type="InterPro" id="IPR050653">
    <property type="entry name" value="Prot_Inhib_GrowthFact_Antg"/>
</dbReference>
<feature type="chain" id="PRO_5011990990" evidence="4">
    <location>
        <begin position="24"/>
        <end position="155"/>
    </location>
</feature>
<evidence type="ECO:0000256" key="2">
    <source>
        <dbReference type="ARBA" id="ARBA00022900"/>
    </source>
</evidence>
<keyword evidence="2" id="KW-0722">Serine protease inhibitor</keyword>
<dbReference type="EMBL" id="NBNE01014469">
    <property type="protein sequence ID" value="OWY94390.1"/>
    <property type="molecule type" value="Genomic_DNA"/>
</dbReference>
<name>A0A225UN60_9STRA</name>
<dbReference type="CDD" id="cd00104">
    <property type="entry name" value="KAZAL_FS"/>
    <property type="match status" value="2"/>
</dbReference>
<organism evidence="6 7">
    <name type="scientific">Phytophthora megakarya</name>
    <dbReference type="NCBI Taxonomy" id="4795"/>
    <lineage>
        <taxon>Eukaryota</taxon>
        <taxon>Sar</taxon>
        <taxon>Stramenopiles</taxon>
        <taxon>Oomycota</taxon>
        <taxon>Peronosporomycetes</taxon>
        <taxon>Peronosporales</taxon>
        <taxon>Peronosporaceae</taxon>
        <taxon>Phytophthora</taxon>
    </lineage>
</organism>